<gene>
    <name evidence="3" type="ORF">B9O19_00022</name>
</gene>
<dbReference type="InterPro" id="IPR007119">
    <property type="entry name" value="Phage_tail_spike_N"/>
</dbReference>
<dbReference type="GeneID" id="98061456"/>
<dbReference type="RefSeq" id="WP_102364568.1">
    <property type="nucleotide sequence ID" value="NZ_CP020991.1"/>
</dbReference>
<sequence length="612" mass="69169">MKFIAVYDKDATEYESDRLGFLENAKDVCIEQSINGDYELTFILPKGDKKWGLIDFERKVGYDGRIFRIKDIDDCTISASTLLQDACRTHVQYIGDMINTPANEIMEGIFSKTPYVTVLKKEEIEALGLEPVTDKIDFFEMSKTTPIACLNRLMETLKKYRVHSEVYIDNDKIGLVRQLGTKKDFVIDPRYNGCEIKPKISTYTLVTKLYPYGKDDLPLEGDKQYILSPNYDTLGEYEGFCNFDEVTDQEDLLLAAQTQFRADNPERIDVPKYAVNVKVLDLPGEINLGDIVTVNDINNGIKSNQRVITVKKYPYEPHKNSIVVGVPPINMIEAFSGMFTAHQYLRLAQNERNEYKTNTLEFMKKNEDVTVENNGEYQKIAQYETGAMFVSDDGKYAVALIDGKIKIGAADKSRDDGWNWIGVFGHGDGSDWATTYLYTNLITIMSQNGKLKIEDNLITMYDGNGTLRYQSGYDGHKYVFELYNEQGKRTAYMDDNGNLTICGVFMTGENGEARTVIDGNGIQSYDNNNKLHGLVVSKGLPDLSLYCNGQETFEIRNEGAGLITIMCDGSEIMSLDNIRCGLVGTWYYKGAEIVTKDDIERLQSQINTLKGI</sequence>
<feature type="domain" description="Prophage endopeptidase tail N-terminal" evidence="2">
    <location>
        <begin position="19"/>
        <end position="74"/>
    </location>
</feature>
<reference evidence="3 4" key="1">
    <citation type="submission" date="2017-04" db="EMBL/GenBank/DDBJ databases">
        <title>Monoglobus pectinilyticus 14 draft genome.</title>
        <authorList>
            <person name="Kim C."/>
            <person name="Rosendale D.I."/>
            <person name="Kelly W.J."/>
            <person name="Tannock G.W."/>
            <person name="Patchett M.L."/>
            <person name="Jordens J.Z."/>
        </authorList>
    </citation>
    <scope>NUCLEOTIDE SEQUENCE [LARGE SCALE GENOMIC DNA]</scope>
    <source>
        <strain evidence="3 4">14</strain>
    </source>
</reference>
<protein>
    <submittedName>
        <fullName evidence="3">Phage minor structural protein</fullName>
    </submittedName>
</protein>
<evidence type="ECO:0000259" key="2">
    <source>
        <dbReference type="Pfam" id="PF18994"/>
    </source>
</evidence>
<dbReference type="Pfam" id="PF06605">
    <property type="entry name" value="Prophage_tail"/>
    <property type="match status" value="1"/>
</dbReference>
<evidence type="ECO:0000313" key="4">
    <source>
        <dbReference type="Proteomes" id="UP000235589"/>
    </source>
</evidence>
<proteinExistence type="predicted"/>
<dbReference type="KEGG" id="mpec:B9O19_00022"/>
<dbReference type="AlphaFoldDB" id="A0A2K9P036"/>
<dbReference type="Proteomes" id="UP000235589">
    <property type="component" value="Chromosome"/>
</dbReference>
<evidence type="ECO:0000259" key="1">
    <source>
        <dbReference type="Pfam" id="PF06605"/>
    </source>
</evidence>
<feature type="domain" description="Tail spike" evidence="1">
    <location>
        <begin position="153"/>
        <end position="322"/>
    </location>
</feature>
<evidence type="ECO:0000313" key="3">
    <source>
        <dbReference type="EMBL" id="AUO18209.1"/>
    </source>
</evidence>
<dbReference type="InterPro" id="IPR010572">
    <property type="entry name" value="Tail_dom"/>
</dbReference>
<name>A0A2K9P036_9FIRM</name>
<keyword evidence="4" id="KW-1185">Reference proteome</keyword>
<dbReference type="OrthoDB" id="4387735at2"/>
<dbReference type="InterPro" id="IPR044051">
    <property type="entry name" value="Prophage_tail_N"/>
</dbReference>
<organism evidence="3 4">
    <name type="scientific">Monoglobus pectinilyticus</name>
    <dbReference type="NCBI Taxonomy" id="1981510"/>
    <lineage>
        <taxon>Bacteria</taxon>
        <taxon>Bacillati</taxon>
        <taxon>Bacillota</taxon>
        <taxon>Clostridia</taxon>
        <taxon>Monoglobales</taxon>
        <taxon>Monoglobaceae</taxon>
        <taxon>Monoglobus</taxon>
    </lineage>
</organism>
<dbReference type="EMBL" id="CP020991">
    <property type="protein sequence ID" value="AUO18209.1"/>
    <property type="molecule type" value="Genomic_DNA"/>
</dbReference>
<dbReference type="NCBIfam" id="TIGR01665">
    <property type="entry name" value="put_anti_recept"/>
    <property type="match status" value="1"/>
</dbReference>
<accession>A0A2K9P036</accession>
<dbReference type="Pfam" id="PF18994">
    <property type="entry name" value="Prophage_tailD1"/>
    <property type="match status" value="1"/>
</dbReference>